<comment type="caution">
    <text evidence="4">The sequence shown here is derived from an EMBL/GenBank/DDBJ whole genome shotgun (WGS) entry which is preliminary data.</text>
</comment>
<dbReference type="PRINTS" id="PR00146">
    <property type="entry name" value="DHPICSNTHASE"/>
</dbReference>
<organism evidence="4 5">
    <name type="scientific">Mycobacterium ulcerans str. Harvey</name>
    <dbReference type="NCBI Taxonomy" id="1299332"/>
    <lineage>
        <taxon>Bacteria</taxon>
        <taxon>Bacillati</taxon>
        <taxon>Actinomycetota</taxon>
        <taxon>Actinomycetes</taxon>
        <taxon>Mycobacteriales</taxon>
        <taxon>Mycobacteriaceae</taxon>
        <taxon>Mycobacterium</taxon>
        <taxon>Mycobacterium ulcerans group</taxon>
    </lineage>
</organism>
<evidence type="ECO:0000256" key="3">
    <source>
        <dbReference type="ARBA" id="ARBA00023270"/>
    </source>
</evidence>
<dbReference type="InterPro" id="IPR002220">
    <property type="entry name" value="DapA-like"/>
</dbReference>
<dbReference type="InterPro" id="IPR020624">
    <property type="entry name" value="Schiff_base-form_aldolases_CS"/>
</dbReference>
<dbReference type="Proteomes" id="UP000020681">
    <property type="component" value="Unassembled WGS sequence"/>
</dbReference>
<protein>
    <submittedName>
        <fullName evidence="4">Dihydrodipicolinate synthetase family protein</fullName>
    </submittedName>
</protein>
<evidence type="ECO:0000256" key="2">
    <source>
        <dbReference type="ARBA" id="ARBA00023239"/>
    </source>
</evidence>
<dbReference type="PANTHER" id="PTHR12128">
    <property type="entry name" value="DIHYDRODIPICOLINATE SYNTHASE"/>
    <property type="match status" value="1"/>
</dbReference>
<dbReference type="Pfam" id="PF00701">
    <property type="entry name" value="DHDPS"/>
    <property type="match status" value="1"/>
</dbReference>
<gene>
    <name evidence="4" type="ORF">I551_1362</name>
</gene>
<keyword evidence="2" id="KW-0456">Lyase</keyword>
<dbReference type="PANTHER" id="PTHR12128:SF66">
    <property type="entry name" value="4-HYDROXY-2-OXOGLUTARATE ALDOLASE, MITOCHONDRIAL"/>
    <property type="match status" value="1"/>
</dbReference>
<dbReference type="InterPro" id="IPR013785">
    <property type="entry name" value="Aldolase_TIM"/>
</dbReference>
<comment type="similarity">
    <text evidence="1">Belongs to the DapA family.</text>
</comment>
<evidence type="ECO:0000313" key="4">
    <source>
        <dbReference type="EMBL" id="EUA92162.1"/>
    </source>
</evidence>
<keyword evidence="5" id="KW-1185">Reference proteome</keyword>
<dbReference type="PROSITE" id="PS00665">
    <property type="entry name" value="DHDPS_1"/>
    <property type="match status" value="1"/>
</dbReference>
<reference evidence="4 5" key="1">
    <citation type="submission" date="2014-01" db="EMBL/GenBank/DDBJ databases">
        <authorList>
            <person name="Dobos K."/>
            <person name="Lenaerts A."/>
            <person name="Ordway D."/>
            <person name="DeGroote M.A."/>
            <person name="Parker T."/>
            <person name="Sizemore C."/>
            <person name="Tallon L.J."/>
            <person name="Sadzewicz L.K."/>
            <person name="Sengamalay N."/>
            <person name="Fraser C.M."/>
            <person name="Hine E."/>
            <person name="Shefchek K.A."/>
            <person name="Das S.P."/>
            <person name="Tettelin H."/>
        </authorList>
    </citation>
    <scope>NUCLEOTIDE SEQUENCE [LARGE SCALE GENOMIC DNA]</scope>
    <source>
        <strain evidence="4 5">Harvey</strain>
    </source>
</reference>
<sequence>MSTVGFDVPARLGTLLTAMVTPFGSDGALDLAAAARLANHLVDQGCDGLVVSGTTGESPTTTDDEKRELLRVVLEAVGDRARVIAGPAPMTPRTALGWRRPLRPKAPMVCWW</sequence>
<dbReference type="SUPFAM" id="SSF51569">
    <property type="entry name" value="Aldolase"/>
    <property type="match status" value="1"/>
</dbReference>
<dbReference type="Gene3D" id="3.20.20.70">
    <property type="entry name" value="Aldolase class I"/>
    <property type="match status" value="1"/>
</dbReference>
<keyword evidence="3" id="KW-0704">Schiff base</keyword>
<evidence type="ECO:0000256" key="1">
    <source>
        <dbReference type="ARBA" id="ARBA00007592"/>
    </source>
</evidence>
<proteinExistence type="inferred from homology"/>
<accession>A0ABP3ALZ5</accession>
<evidence type="ECO:0000313" key="5">
    <source>
        <dbReference type="Proteomes" id="UP000020681"/>
    </source>
</evidence>
<dbReference type="EMBL" id="JAOL01000080">
    <property type="protein sequence ID" value="EUA92162.1"/>
    <property type="molecule type" value="Genomic_DNA"/>
</dbReference>
<name>A0ABP3ALZ5_MYCUL</name>